<reference evidence="1" key="1">
    <citation type="submission" date="2020-02" db="EMBL/GenBank/DDBJ databases">
        <authorList>
            <person name="Palmer J.M."/>
        </authorList>
    </citation>
    <scope>NUCLEOTIDE SEQUENCE</scope>
    <source>
        <strain evidence="1">EPUS1.4</strain>
        <tissue evidence="1">Thallus</tissue>
    </source>
</reference>
<comment type="caution">
    <text evidence="1">The sequence shown here is derived from an EMBL/GenBank/DDBJ whole genome shotgun (WGS) entry which is preliminary data.</text>
</comment>
<name>A0A8H7AKB2_9EURO</name>
<dbReference type="EMBL" id="JAACFV010000052">
    <property type="protein sequence ID" value="KAF7508537.1"/>
    <property type="molecule type" value="Genomic_DNA"/>
</dbReference>
<dbReference type="AlphaFoldDB" id="A0A8H7AKB2"/>
<evidence type="ECO:0000313" key="1">
    <source>
        <dbReference type="EMBL" id="KAF7508537.1"/>
    </source>
</evidence>
<organism evidence="1 2">
    <name type="scientific">Endocarpon pusillum</name>
    <dbReference type="NCBI Taxonomy" id="364733"/>
    <lineage>
        <taxon>Eukaryota</taxon>
        <taxon>Fungi</taxon>
        <taxon>Dikarya</taxon>
        <taxon>Ascomycota</taxon>
        <taxon>Pezizomycotina</taxon>
        <taxon>Eurotiomycetes</taxon>
        <taxon>Chaetothyriomycetidae</taxon>
        <taxon>Verrucariales</taxon>
        <taxon>Verrucariaceae</taxon>
        <taxon>Endocarpon</taxon>
    </lineage>
</organism>
<protein>
    <submittedName>
        <fullName evidence="1">Uncharacterized protein</fullName>
    </submittedName>
</protein>
<dbReference type="Proteomes" id="UP000606974">
    <property type="component" value="Unassembled WGS sequence"/>
</dbReference>
<proteinExistence type="predicted"/>
<keyword evidence="2" id="KW-1185">Reference proteome</keyword>
<accession>A0A8H7AKB2</accession>
<gene>
    <name evidence="1" type="ORF">GJ744_009086</name>
</gene>
<sequence>MPDLGWSVMRVDFLCIPDNARHVDDEQKYRPLEAEREYFCPVSGAVSGVRGRQIIISELDRQGEE</sequence>
<evidence type="ECO:0000313" key="2">
    <source>
        <dbReference type="Proteomes" id="UP000606974"/>
    </source>
</evidence>